<keyword evidence="3" id="KW-1185">Reference proteome</keyword>
<dbReference type="AlphaFoldDB" id="A0A8H4UK48"/>
<feature type="region of interest" description="Disordered" evidence="1">
    <location>
        <begin position="331"/>
        <end position="352"/>
    </location>
</feature>
<feature type="region of interest" description="Disordered" evidence="1">
    <location>
        <begin position="226"/>
        <end position="253"/>
    </location>
</feature>
<feature type="region of interest" description="Disordered" evidence="1">
    <location>
        <begin position="23"/>
        <end position="146"/>
    </location>
</feature>
<dbReference type="Proteomes" id="UP000635477">
    <property type="component" value="Unassembled WGS sequence"/>
</dbReference>
<feature type="compositionally biased region" description="Basic and acidic residues" evidence="1">
    <location>
        <begin position="135"/>
        <end position="146"/>
    </location>
</feature>
<proteinExistence type="predicted"/>
<name>A0A8H4UK48_9HYPO</name>
<protein>
    <submittedName>
        <fullName evidence="2">Uncharacterized protein</fullName>
    </submittedName>
</protein>
<organism evidence="2 3">
    <name type="scientific">Fusarium zealandicum</name>
    <dbReference type="NCBI Taxonomy" id="1053134"/>
    <lineage>
        <taxon>Eukaryota</taxon>
        <taxon>Fungi</taxon>
        <taxon>Dikarya</taxon>
        <taxon>Ascomycota</taxon>
        <taxon>Pezizomycotina</taxon>
        <taxon>Sordariomycetes</taxon>
        <taxon>Hypocreomycetidae</taxon>
        <taxon>Hypocreales</taxon>
        <taxon>Nectriaceae</taxon>
        <taxon>Fusarium</taxon>
        <taxon>Fusarium staphyleae species complex</taxon>
    </lineage>
</organism>
<gene>
    <name evidence="2" type="ORF">FZEAL_5231</name>
</gene>
<reference evidence="2" key="1">
    <citation type="journal article" date="2020" name="BMC Genomics">
        <title>Correction to: Identification and distribution of gene clusters required for synthesis of sphingolipid metabolism inhibitors in diverse species of the filamentous fungus Fusarium.</title>
        <authorList>
            <person name="Kim H.S."/>
            <person name="Lohmar J.M."/>
            <person name="Busman M."/>
            <person name="Brown D.W."/>
            <person name="Naumann T.A."/>
            <person name="Divon H.H."/>
            <person name="Lysoe E."/>
            <person name="Uhlig S."/>
            <person name="Proctor R.H."/>
        </authorList>
    </citation>
    <scope>NUCLEOTIDE SEQUENCE</scope>
    <source>
        <strain evidence="2">NRRL 22465</strain>
    </source>
</reference>
<evidence type="ECO:0000256" key="1">
    <source>
        <dbReference type="SAM" id="MobiDB-lite"/>
    </source>
</evidence>
<feature type="compositionally biased region" description="Low complexity" evidence="1">
    <location>
        <begin position="238"/>
        <end position="253"/>
    </location>
</feature>
<accession>A0A8H4UK48</accession>
<dbReference type="OrthoDB" id="5103823at2759"/>
<dbReference type="EMBL" id="JABEYC010000375">
    <property type="protein sequence ID" value="KAF4978372.1"/>
    <property type="molecule type" value="Genomic_DNA"/>
</dbReference>
<sequence length="505" mass="53469">MSGTGYNDPSKMAAAQELARMFKSGGNSDLKDKKGGGKRVGNSSAFVERQDPFHYSPPPPIVSCASNVPPPSQRHYTNTLASATLQRGPGSLLGSSPIDFLSRRESSSTPTPAGLSRETLKNPQPMSTVAPVVPDNRENSVHGNGKKPEVQMRTIVSAGPVRGCGGSSLSNGSQMAKGMVAEQGQSTARTLMRPTPAQAQPSSPLINLNSPTSASIANTFFSLMSEDSDEEANGQPETPQAKTTNNNTAPNTYTQCEDDLITISPETKPNVLSHKNTTKPLFDPAGLQNAAATRGPLSNITLSSQQRARALAHGGSPTKQSSCRLAALENQTGGKPEPLAPNKIPKLRPQAPRFTPKSRLVSIASSETSIESVESTHLMNSSFPRLCAETPEWVPPQQNQIQQIVAESLNCGPLVAGHIITVTPIQFADGCVFTGPSNGQLFVQSQVGTFNQPQTSLMQLPSMPNTGSLNLPARNAENIAPAMVQKPANMSRRVTKGLSSSMWST</sequence>
<feature type="compositionally biased region" description="Polar residues" evidence="1">
    <location>
        <begin position="74"/>
        <end position="85"/>
    </location>
</feature>
<evidence type="ECO:0000313" key="2">
    <source>
        <dbReference type="EMBL" id="KAF4978372.1"/>
    </source>
</evidence>
<reference evidence="2" key="2">
    <citation type="submission" date="2020-05" db="EMBL/GenBank/DDBJ databases">
        <authorList>
            <person name="Kim H.-S."/>
            <person name="Proctor R.H."/>
            <person name="Brown D.W."/>
        </authorList>
    </citation>
    <scope>NUCLEOTIDE SEQUENCE</scope>
    <source>
        <strain evidence="2">NRRL 22465</strain>
    </source>
</reference>
<evidence type="ECO:0000313" key="3">
    <source>
        <dbReference type="Proteomes" id="UP000635477"/>
    </source>
</evidence>
<comment type="caution">
    <text evidence="2">The sequence shown here is derived from an EMBL/GenBank/DDBJ whole genome shotgun (WGS) entry which is preliminary data.</text>
</comment>